<evidence type="ECO:0000313" key="2">
    <source>
        <dbReference type="EMBL" id="RWR53508.1"/>
    </source>
</evidence>
<proteinExistence type="predicted"/>
<feature type="domain" description="HMA" evidence="1">
    <location>
        <begin position="76"/>
        <end position="136"/>
    </location>
</feature>
<dbReference type="SUPFAM" id="SSF55008">
    <property type="entry name" value="HMA, heavy metal-associated domain"/>
    <property type="match status" value="1"/>
</dbReference>
<dbReference type="PROSITE" id="PS50846">
    <property type="entry name" value="HMA_2"/>
    <property type="match status" value="1"/>
</dbReference>
<reference evidence="2" key="2">
    <citation type="submission" date="2019-01" db="EMBL/GenBank/DDBJ databases">
        <authorList>
            <person name="Li Y."/>
        </authorList>
    </citation>
    <scope>NUCLEOTIDE SEQUENCE [LARGE SCALE GENOMIC DNA]</scope>
    <source>
        <strain evidence="2">CGMCC 1.12963</strain>
    </source>
</reference>
<name>A0A443LWE9_9RHOB</name>
<dbReference type="InterPro" id="IPR036163">
    <property type="entry name" value="HMA_dom_sf"/>
</dbReference>
<dbReference type="GO" id="GO:0046872">
    <property type="term" value="F:metal ion binding"/>
    <property type="evidence" value="ECO:0007669"/>
    <property type="project" value="InterPro"/>
</dbReference>
<organism evidence="2 3">
    <name type="scientific">Paenirhodobacter huangdaonensis</name>
    <dbReference type="NCBI Taxonomy" id="2501515"/>
    <lineage>
        <taxon>Bacteria</taxon>
        <taxon>Pseudomonadati</taxon>
        <taxon>Pseudomonadota</taxon>
        <taxon>Alphaproteobacteria</taxon>
        <taxon>Rhodobacterales</taxon>
        <taxon>Rhodobacter group</taxon>
        <taxon>Paenirhodobacter</taxon>
    </lineage>
</organism>
<dbReference type="CDD" id="cd00371">
    <property type="entry name" value="HMA"/>
    <property type="match status" value="1"/>
</dbReference>
<dbReference type="Proteomes" id="UP000288071">
    <property type="component" value="Unassembled WGS sequence"/>
</dbReference>
<accession>A0A443LWE9</accession>
<evidence type="ECO:0000313" key="3">
    <source>
        <dbReference type="Proteomes" id="UP000288071"/>
    </source>
</evidence>
<protein>
    <submittedName>
        <fullName evidence="2">Copper chaperone</fullName>
    </submittedName>
</protein>
<dbReference type="Gene3D" id="3.30.70.100">
    <property type="match status" value="1"/>
</dbReference>
<dbReference type="InterPro" id="IPR006121">
    <property type="entry name" value="HMA_dom"/>
</dbReference>
<dbReference type="EMBL" id="SAVA01000003">
    <property type="protein sequence ID" value="RWR53508.1"/>
    <property type="molecule type" value="Genomic_DNA"/>
</dbReference>
<evidence type="ECO:0000259" key="1">
    <source>
        <dbReference type="PROSITE" id="PS50846"/>
    </source>
</evidence>
<reference evidence="2" key="1">
    <citation type="submission" date="2019-01" db="EMBL/GenBank/DDBJ databases">
        <title>Sinorhodobacter populi sp. nov. isolated from the symptomatic bark tissue of Populus euramericana canker.</title>
        <authorList>
            <person name="Xu G."/>
        </authorList>
    </citation>
    <scope>NUCLEOTIDE SEQUENCE [LARGE SCALE GENOMIC DNA]</scope>
    <source>
        <strain evidence="2">CGMCC 1.12963</strain>
    </source>
</reference>
<gene>
    <name evidence="2" type="ORF">EOW66_07315</name>
</gene>
<comment type="caution">
    <text evidence="2">The sequence shown here is derived from an EMBL/GenBank/DDBJ whole genome shotgun (WGS) entry which is preliminary data.</text>
</comment>
<sequence>MQAQPVEDAGALALQRQGLDLDAAVHHALRSRWFARLSVAGQTKPARRWRRARNSARGALTRRRRGRICSAEDQEAQMILSVPNMTCGHCKAAVESAIIEVGGKAVVSLEDREVEVNGLPESTVLAALKAAGYEAEVIA</sequence>
<dbReference type="AlphaFoldDB" id="A0A443LWE9"/>
<keyword evidence="3" id="KW-1185">Reference proteome</keyword>
<dbReference type="Pfam" id="PF00403">
    <property type="entry name" value="HMA"/>
    <property type="match status" value="1"/>
</dbReference>